<protein>
    <submittedName>
        <fullName evidence="3">Uncharacterized protein</fullName>
    </submittedName>
</protein>
<organism evidence="3 4">
    <name type="scientific">Patella caerulea</name>
    <name type="common">Rayed Mediterranean limpet</name>
    <dbReference type="NCBI Taxonomy" id="87958"/>
    <lineage>
        <taxon>Eukaryota</taxon>
        <taxon>Metazoa</taxon>
        <taxon>Spiralia</taxon>
        <taxon>Lophotrochozoa</taxon>
        <taxon>Mollusca</taxon>
        <taxon>Gastropoda</taxon>
        <taxon>Patellogastropoda</taxon>
        <taxon>Patelloidea</taxon>
        <taxon>Patellidae</taxon>
        <taxon>Patella</taxon>
    </lineage>
</organism>
<reference evidence="3 4" key="1">
    <citation type="submission" date="2024-01" db="EMBL/GenBank/DDBJ databases">
        <title>The genome of the rayed Mediterranean limpet Patella caerulea (Linnaeus, 1758).</title>
        <authorList>
            <person name="Anh-Thu Weber A."/>
            <person name="Halstead-Nussloch G."/>
        </authorList>
    </citation>
    <scope>NUCLEOTIDE SEQUENCE [LARGE SCALE GENOMIC DNA]</scope>
    <source>
        <strain evidence="3">AATW-2023a</strain>
        <tissue evidence="3">Whole specimen</tissue>
    </source>
</reference>
<feature type="compositionally biased region" description="Low complexity" evidence="2">
    <location>
        <begin position="81"/>
        <end position="91"/>
    </location>
</feature>
<feature type="coiled-coil region" evidence="1">
    <location>
        <begin position="236"/>
        <end position="270"/>
    </location>
</feature>
<feature type="compositionally biased region" description="Basic and acidic residues" evidence="2">
    <location>
        <begin position="95"/>
        <end position="108"/>
    </location>
</feature>
<feature type="region of interest" description="Disordered" evidence="2">
    <location>
        <begin position="47"/>
        <end position="108"/>
    </location>
</feature>
<dbReference type="EMBL" id="JAZGQO010000002">
    <property type="protein sequence ID" value="KAK6190804.1"/>
    <property type="molecule type" value="Genomic_DNA"/>
</dbReference>
<dbReference type="AlphaFoldDB" id="A0AAN8Q001"/>
<name>A0AAN8Q001_PATCE</name>
<comment type="caution">
    <text evidence="3">The sequence shown here is derived from an EMBL/GenBank/DDBJ whole genome shotgun (WGS) entry which is preliminary data.</text>
</comment>
<sequence length="335" mass="38813">MQSNRSKPRPLGIMRQSLTGLDKTPHLPRLSTDAMFHDSKLDRNYRGIQGNAMSMPPTYIKDISSQTPSRDYLDERRKSSSKSTQSELSKSPDPLTKKELRDALNREKDLKQQVTDLLKIIEELRAEIATKDTTISELQDTLQTQESQFKSNLAEEVEKHQETKSKLESANQNNKELHLEIEKLKSENENLLENIKKEYEERLTSVIEEKDKEIKIRDDKLDKLKQHMADALKGNSWERQQQLEELTKELAKLQDEADMLRMKIKSVSKTKQGPCHICVESANKLQRALQAIKERDQTIKELKGLAIKFETQLSQQDQLLKMWADEKGHKVKLPK</sequence>
<evidence type="ECO:0000313" key="4">
    <source>
        <dbReference type="Proteomes" id="UP001347796"/>
    </source>
</evidence>
<accession>A0AAN8Q001</accession>
<proteinExistence type="predicted"/>
<keyword evidence="4" id="KW-1185">Reference proteome</keyword>
<gene>
    <name evidence="3" type="ORF">SNE40_002591</name>
</gene>
<evidence type="ECO:0000313" key="3">
    <source>
        <dbReference type="EMBL" id="KAK6190804.1"/>
    </source>
</evidence>
<dbReference type="Proteomes" id="UP001347796">
    <property type="component" value="Unassembled WGS sequence"/>
</dbReference>
<evidence type="ECO:0000256" key="1">
    <source>
        <dbReference type="SAM" id="Coils"/>
    </source>
</evidence>
<evidence type="ECO:0000256" key="2">
    <source>
        <dbReference type="SAM" id="MobiDB-lite"/>
    </source>
</evidence>
<feature type="region of interest" description="Disordered" evidence="2">
    <location>
        <begin position="1"/>
        <end position="35"/>
    </location>
</feature>
<keyword evidence="1" id="KW-0175">Coiled coil</keyword>